<keyword evidence="6" id="KW-1185">Reference proteome</keyword>
<dbReference type="GO" id="GO:0004568">
    <property type="term" value="F:chitinase activity"/>
    <property type="evidence" value="ECO:0007669"/>
    <property type="project" value="TreeGrafter"/>
</dbReference>
<dbReference type="Pfam" id="PF01607">
    <property type="entry name" value="CBM_14"/>
    <property type="match status" value="3"/>
</dbReference>
<dbReference type="Proteomes" id="UP001431783">
    <property type="component" value="Unassembled WGS sequence"/>
</dbReference>
<feature type="domain" description="Chitin-binding type-2" evidence="4">
    <location>
        <begin position="2640"/>
        <end position="2701"/>
    </location>
</feature>
<dbReference type="InterPro" id="IPR029070">
    <property type="entry name" value="Chitinase_insertion_sf"/>
</dbReference>
<sequence>MNIAFTLLLCATIFISDVWTKDCTVLKSNTKLFCYYGDVKETNDYCRCSHVILPENTDSKIVEKIRKRNDDVKILITVREFNEKLVNLLKGTRIDGVELNLKKIDSKNDMSDFVSTVNSKLGTNLYVAISIPPKTEILAKYFDFKELAKTSDVFVLNTAFLGASQNVTFHPSRLSGLWDMQNTDSMVDLVSGLGAPLSKLVITAPVQAYKFTLQNEEYTAPGSPATEVKSIARDELCETMKKKGDEWTLERDQDQAGAYIFSKKDWIAFEDETSIDIKTKYARVRGLAGVALKDVSQDAETKCGTTLLEAAFKGLSRQARAPRGAVLHTLEREILSSDHENSGSVHASPFRITRVIDTEGKIHVIRQDTRTEFECSRQGYFVHPRSCNRFYRCVKFDQRTDEYNVFEFDCPAGLAFDEKTEVCVWPGSIAHSSACSGSSEIAPVPQKRFTCPSEPGYYADPENCRWFFACLDHGEASMQAYEFRCPFGLVFDEEKLLCEWSWLVPKCGLRLGTVTVDFYGGAVTNINQYDGLGTLQTVKLGGLQGYIPVAESKTYSNVGRVEIADKISGQNYIIGENSAQFIDASKRLGLSLKATQSLFNAGLLNSGLSNVEFNQGSFNLGGLAKEVNSELRGAQYKLNIDNLKAEGSHIQDGSYYHNSNLDKSKYGVDSLSSLTVNQGSSLGAIHGIQRVSGGNEKLVNTNLYHAGQNQQGQRELTGDSFNQYLQFGDRNVAINGYSSINSQQNEENRFGNKLVASNLNLQNGALENIQVIGNSVNGIPQVTPSSVSYTTASSFDSIVAATPLKTTDISKQKLELSNAQFDKVHQASGFKYGDLKLDLKSDVNYQYEQNNQPRFVSSTLSPIDVQPVQINYKQSQISVKRPEVYSSNVRQVLHQTFVEPVSVLEHGTDIKPSIFSSGVKTVSESIISQNKPNVFFEQQTPLVLQKSDGEQGISDGSGISIKDGYRYEKPSISFEEEPQVIFSSTPKSVPIPSSATSYSYANKKINAYNYDKPSTAVVPEIFISSTPSTPTSNYYREDIHSGNAFVASPQTPVVKQEILLKPHVQIETGSQYLEKNQDVPSGYNYEIPKIQLKEKPQTIVEQPQTPIQQTVNIVENYNYIKPVQKEVVVQVPAIPSQSYNKQDNIGYKYEKPIVAFEEKPQIIVQNQPKVFVSSTPATSSYYRQDINSHPYKESQGFVVSPVTPLIQQKIVSTNTYVQPQLQVFKQQPVFGKVSPAEVTTYSKPVVPVEGRSEILLTNPQVEVRPQKEVKDYSFVKQVVQPLVYVSSTQTPIVQKTVFKPSISQSFSFINQDTKAGYKYEKPLVVFEEKPQIKTSVNYNFDNGYTEDKSPVNFEGKPKISILEKPIIAKIPQAEVKHQTVVESYNYVKPNIPTQVVVQQPQVYVSSTQTPLVQKTQFKPTISESFSFVNQDTNGGYKYEKPQVVFEEKPQIKSSHTINYNFNTGYTDDKPSVIFEEKPRISIIEQPRVAQISHAVVKPETIVESYSFVKPDVTPQVVVQQPRVYVSSTQTPLIQKIAEKPSTPQTFTYLNRKTNYGYKYEKPNVVFEERPQIDLKFNRPSVESYTVNTGYKYEKPSVTFEEKPQVFVKQDIAQPTVSYKIVQQQKISPYQYEPVPIVQQPRGFTKQDFQEAAVESYSYSNPVHPQYIVKPATILSTTYRTPVAVKTQSIDFKGYGYPRPRVQFVEEPNVVITNYENKIPVVETPIVPKKAYVTGNSYRYQNKVHVEKQPEPIEYYTTPKPTFVSTVASIVAQRKPIDVSTQDFVYYDSRLENRKIQTNYLYPEPQIQFYERPRQKLIPIVKESQQKIIDYTYSTPRPTYLSTVRSVMKQKVQPLQQNFVYYDSRLSTTPSAQIQYLESTTVKPIATATASYLPPVIQKFEKVENIRQVYSKPTENIYQYNEETVSIQKQLNTPKYVAPDASFSYQTSPKPTVSAVVYPQKLEKVDKEFTYYDSRFTTQIPNIRFVETSTPSVSIVSNNQKVEFEGYNYPKPQIKFEEEKFVVPSYENKEPVREEPIIPKKAYITTGSSYIENQNIDVDVKPIVREDYRVENYQEYSNRPKLEKLYFSTPKPTYTSTISAIVPKKFTPIKQDFVYYDSRFSPTSKPQADYSERPRIPTRITVSSPVVQQLKYVESNFNHNLKYLEKPEQVITEQKVDQPSIIESYVSPNYQKYETSLPSSTITSILEENIQPIKQEVRYYDSILSTSRPDIKKVPNVPQVIIQPKVKITTESPVLVQKLEQEVPIEPFYYYDSRLSSTQTPSVEILNEEKIQPQFVEQKITNSGNIYSSSERTTSDSEIEYRPRVKIVKQKKLFIPSDENVKPFIKYRTSTPRSDIVYAEIETKEPSSTYLPIRKRIKSTTNPSREYLPTKTTYKLSNEYLPSSTTTVSNEYLPISSSESPAIDGISVENYQNFELVRKKSRPVKVVKIVRPRVKTVVIKKNDFNPFLSAKLGAQCTCTSNTLELRKEQLKIEVPDYDDEENKTDDDDAILVAKNDGVAIVVENYEASDKDVSVTPEQEIRSSTVEIPSSTYRVKKINRGRTRAQNVLIEGVASRKSGRVDIEASEVTISASRVKVKTPRVDVKVDEGSEVNVKGKTRSKYVEIEENDVEVSNDNTEILPGIDCQRAGLFRHPTQCNKFYSCRWDCKKNKFTLHVFNCPVHLTFDNNLGACNWPSQGPACLENTLLPSE</sequence>
<comment type="similarity">
    <text evidence="1">Belongs to the glycosyl hydrolase 18 family. Chitinase class II subfamily.</text>
</comment>
<evidence type="ECO:0000313" key="5">
    <source>
        <dbReference type="EMBL" id="KAK9882955.1"/>
    </source>
</evidence>
<dbReference type="EMBL" id="JARQZJ010000091">
    <property type="protein sequence ID" value="KAK9882955.1"/>
    <property type="molecule type" value="Genomic_DNA"/>
</dbReference>
<dbReference type="Gene3D" id="3.20.20.80">
    <property type="entry name" value="Glycosidases"/>
    <property type="match status" value="1"/>
</dbReference>
<dbReference type="InterPro" id="IPR036508">
    <property type="entry name" value="Chitin-bd_dom_sf"/>
</dbReference>
<dbReference type="GO" id="GO:0005576">
    <property type="term" value="C:extracellular region"/>
    <property type="evidence" value="ECO:0007669"/>
    <property type="project" value="InterPro"/>
</dbReference>
<gene>
    <name evidence="5" type="ORF">WA026_001172</name>
</gene>
<dbReference type="SMART" id="SM00636">
    <property type="entry name" value="Glyco_18"/>
    <property type="match status" value="1"/>
</dbReference>
<dbReference type="InterPro" id="IPR001223">
    <property type="entry name" value="Glyco_hydro18_cat"/>
</dbReference>
<organism evidence="5 6">
    <name type="scientific">Henosepilachna vigintioctopunctata</name>
    <dbReference type="NCBI Taxonomy" id="420089"/>
    <lineage>
        <taxon>Eukaryota</taxon>
        <taxon>Metazoa</taxon>
        <taxon>Ecdysozoa</taxon>
        <taxon>Arthropoda</taxon>
        <taxon>Hexapoda</taxon>
        <taxon>Insecta</taxon>
        <taxon>Pterygota</taxon>
        <taxon>Neoptera</taxon>
        <taxon>Endopterygota</taxon>
        <taxon>Coleoptera</taxon>
        <taxon>Polyphaga</taxon>
        <taxon>Cucujiformia</taxon>
        <taxon>Coccinelloidea</taxon>
        <taxon>Coccinellidae</taxon>
        <taxon>Epilachninae</taxon>
        <taxon>Epilachnini</taxon>
        <taxon>Henosepilachna</taxon>
    </lineage>
</organism>
<dbReference type="InterPro" id="IPR017853">
    <property type="entry name" value="GH"/>
</dbReference>
<dbReference type="InterPro" id="IPR011583">
    <property type="entry name" value="Chitinase_II/V-like_cat"/>
</dbReference>
<keyword evidence="3" id="KW-0732">Signal</keyword>
<protein>
    <recommendedName>
        <fullName evidence="4">Chitin-binding type-2 domain-containing protein</fullName>
    </recommendedName>
</protein>
<comment type="caution">
    <text evidence="5">The sequence shown here is derived from an EMBL/GenBank/DDBJ whole genome shotgun (WGS) entry which is preliminary data.</text>
</comment>
<dbReference type="InterPro" id="IPR050314">
    <property type="entry name" value="Glycosyl_Hydrlase_18"/>
</dbReference>
<feature type="domain" description="Chitin-binding type-2" evidence="4">
    <location>
        <begin position="372"/>
        <end position="437"/>
    </location>
</feature>
<dbReference type="SMART" id="SM00494">
    <property type="entry name" value="ChtBD2"/>
    <property type="match status" value="3"/>
</dbReference>
<dbReference type="PANTHER" id="PTHR11177:SF235">
    <property type="entry name" value="CHITINASE-LIKE PROTEIN IDGF1-RELATED"/>
    <property type="match status" value="1"/>
</dbReference>
<feature type="signal peptide" evidence="3">
    <location>
        <begin position="1"/>
        <end position="20"/>
    </location>
</feature>
<dbReference type="Gene3D" id="3.10.50.10">
    <property type="match status" value="1"/>
</dbReference>
<proteinExistence type="inferred from homology"/>
<evidence type="ECO:0000313" key="6">
    <source>
        <dbReference type="Proteomes" id="UP001431783"/>
    </source>
</evidence>
<dbReference type="PANTHER" id="PTHR11177">
    <property type="entry name" value="CHITINASE"/>
    <property type="match status" value="1"/>
</dbReference>
<reference evidence="5 6" key="1">
    <citation type="submission" date="2023-03" db="EMBL/GenBank/DDBJ databases">
        <title>Genome insight into feeding habits of ladybird beetles.</title>
        <authorList>
            <person name="Li H.-S."/>
            <person name="Huang Y.-H."/>
            <person name="Pang H."/>
        </authorList>
    </citation>
    <scope>NUCLEOTIDE SEQUENCE [LARGE SCALE GENOMIC DNA]</scope>
    <source>
        <strain evidence="5">SYSU_2023b</strain>
        <tissue evidence="5">Whole body</tissue>
    </source>
</reference>
<dbReference type="GO" id="GO:0006032">
    <property type="term" value="P:chitin catabolic process"/>
    <property type="evidence" value="ECO:0007669"/>
    <property type="project" value="TreeGrafter"/>
</dbReference>
<evidence type="ECO:0000256" key="1">
    <source>
        <dbReference type="ARBA" id="ARBA00009121"/>
    </source>
</evidence>
<dbReference type="Pfam" id="PF00704">
    <property type="entry name" value="Glyco_hydro_18"/>
    <property type="match status" value="1"/>
</dbReference>
<feature type="chain" id="PRO_5043777483" description="Chitin-binding type-2 domain-containing protein" evidence="3">
    <location>
        <begin position="21"/>
        <end position="2708"/>
    </location>
</feature>
<evidence type="ECO:0000256" key="2">
    <source>
        <dbReference type="ARBA" id="ARBA00022669"/>
    </source>
</evidence>
<dbReference type="SUPFAM" id="SSF51445">
    <property type="entry name" value="(Trans)glycosidases"/>
    <property type="match status" value="1"/>
</dbReference>
<keyword evidence="2" id="KW-0147">Chitin-binding</keyword>
<evidence type="ECO:0000256" key="3">
    <source>
        <dbReference type="SAM" id="SignalP"/>
    </source>
</evidence>
<dbReference type="InterPro" id="IPR002557">
    <property type="entry name" value="Chitin-bd_dom"/>
</dbReference>
<dbReference type="SUPFAM" id="SSF57625">
    <property type="entry name" value="Invertebrate chitin-binding proteins"/>
    <property type="match status" value="3"/>
</dbReference>
<dbReference type="GO" id="GO:0008061">
    <property type="term" value="F:chitin binding"/>
    <property type="evidence" value="ECO:0007669"/>
    <property type="project" value="UniProtKB-KW"/>
</dbReference>
<dbReference type="GO" id="GO:0005975">
    <property type="term" value="P:carbohydrate metabolic process"/>
    <property type="evidence" value="ECO:0007669"/>
    <property type="project" value="InterPro"/>
</dbReference>
<evidence type="ECO:0000259" key="4">
    <source>
        <dbReference type="PROSITE" id="PS50940"/>
    </source>
</evidence>
<dbReference type="Gene3D" id="2.170.140.10">
    <property type="entry name" value="Chitin binding domain"/>
    <property type="match status" value="3"/>
</dbReference>
<accession>A0AAW1UKC6</accession>
<name>A0AAW1UKC6_9CUCU</name>
<feature type="domain" description="Chitin-binding type-2" evidence="4">
    <location>
        <begin position="448"/>
        <end position="509"/>
    </location>
</feature>
<dbReference type="PROSITE" id="PS50940">
    <property type="entry name" value="CHIT_BIND_II"/>
    <property type="match status" value="3"/>
</dbReference>